<gene>
    <name evidence="1" type="ORF">METZ01_LOCUS484652</name>
</gene>
<evidence type="ECO:0000313" key="1">
    <source>
        <dbReference type="EMBL" id="SVE31798.1"/>
    </source>
</evidence>
<sequence length="52" mass="5990">MSEVKKVVAERKISKKELVAQIRAKSGKSFQELDSLMRANRETLEWVLELVS</sequence>
<dbReference type="EMBL" id="UINC01208989">
    <property type="protein sequence ID" value="SVE31798.1"/>
    <property type="molecule type" value="Genomic_DNA"/>
</dbReference>
<accession>A0A383CJJ9</accession>
<proteinExistence type="predicted"/>
<organism evidence="1">
    <name type="scientific">marine metagenome</name>
    <dbReference type="NCBI Taxonomy" id="408172"/>
    <lineage>
        <taxon>unclassified sequences</taxon>
        <taxon>metagenomes</taxon>
        <taxon>ecological metagenomes</taxon>
    </lineage>
</organism>
<reference evidence="1" key="1">
    <citation type="submission" date="2018-05" db="EMBL/GenBank/DDBJ databases">
        <authorList>
            <person name="Lanie J.A."/>
            <person name="Ng W.-L."/>
            <person name="Kazmierczak K.M."/>
            <person name="Andrzejewski T.M."/>
            <person name="Davidsen T.M."/>
            <person name="Wayne K.J."/>
            <person name="Tettelin H."/>
            <person name="Glass J.I."/>
            <person name="Rusch D."/>
            <person name="Podicherti R."/>
            <person name="Tsui H.-C.T."/>
            <person name="Winkler M.E."/>
        </authorList>
    </citation>
    <scope>NUCLEOTIDE SEQUENCE</scope>
</reference>
<dbReference type="AlphaFoldDB" id="A0A383CJJ9"/>
<protein>
    <submittedName>
        <fullName evidence="1">Uncharacterized protein</fullName>
    </submittedName>
</protein>
<name>A0A383CJJ9_9ZZZZ</name>